<dbReference type="GeneID" id="37272051"/>
<dbReference type="Pfam" id="PF11976">
    <property type="entry name" value="Rad60-SLD"/>
    <property type="match status" value="1"/>
</dbReference>
<feature type="region of interest" description="Disordered" evidence="1">
    <location>
        <begin position="283"/>
        <end position="424"/>
    </location>
</feature>
<dbReference type="AlphaFoldDB" id="A0A316Z0S4"/>
<dbReference type="EMBL" id="KZ819311">
    <property type="protein sequence ID" value="PWN94548.1"/>
    <property type="molecule type" value="Genomic_DNA"/>
</dbReference>
<dbReference type="STRING" id="58919.A0A316Z0S4"/>
<feature type="region of interest" description="Disordered" evidence="1">
    <location>
        <begin position="1"/>
        <end position="267"/>
    </location>
</feature>
<feature type="compositionally biased region" description="Low complexity" evidence="1">
    <location>
        <begin position="358"/>
        <end position="376"/>
    </location>
</feature>
<dbReference type="InterPro" id="IPR029071">
    <property type="entry name" value="Ubiquitin-like_domsf"/>
</dbReference>
<feature type="compositionally biased region" description="Polar residues" evidence="1">
    <location>
        <begin position="99"/>
        <end position="115"/>
    </location>
</feature>
<organism evidence="3 4">
    <name type="scientific">Tilletiopsis washingtonensis</name>
    <dbReference type="NCBI Taxonomy" id="58919"/>
    <lineage>
        <taxon>Eukaryota</taxon>
        <taxon>Fungi</taxon>
        <taxon>Dikarya</taxon>
        <taxon>Basidiomycota</taxon>
        <taxon>Ustilaginomycotina</taxon>
        <taxon>Exobasidiomycetes</taxon>
        <taxon>Entylomatales</taxon>
        <taxon>Entylomatales incertae sedis</taxon>
        <taxon>Tilletiopsis</taxon>
    </lineage>
</organism>
<reference evidence="3 4" key="1">
    <citation type="journal article" date="2018" name="Mol. Biol. Evol.">
        <title>Broad Genomic Sampling Reveals a Smut Pathogenic Ancestry of the Fungal Clade Ustilaginomycotina.</title>
        <authorList>
            <person name="Kijpornyongpan T."/>
            <person name="Mondo S.J."/>
            <person name="Barry K."/>
            <person name="Sandor L."/>
            <person name="Lee J."/>
            <person name="Lipzen A."/>
            <person name="Pangilinan J."/>
            <person name="LaButti K."/>
            <person name="Hainaut M."/>
            <person name="Henrissat B."/>
            <person name="Grigoriev I.V."/>
            <person name="Spatafora J.W."/>
            <person name="Aime M.C."/>
        </authorList>
    </citation>
    <scope>NUCLEOTIDE SEQUENCE [LARGE SCALE GENOMIC DNA]</scope>
    <source>
        <strain evidence="3 4">MCA 4186</strain>
    </source>
</reference>
<dbReference type="SUPFAM" id="SSF54236">
    <property type="entry name" value="Ubiquitin-like"/>
    <property type="match status" value="1"/>
</dbReference>
<dbReference type="Gene3D" id="3.10.20.90">
    <property type="entry name" value="Phosphatidylinositol 3-kinase Catalytic Subunit, Chain A, domain 1"/>
    <property type="match status" value="1"/>
</dbReference>
<evidence type="ECO:0000313" key="3">
    <source>
        <dbReference type="EMBL" id="PWN94548.1"/>
    </source>
</evidence>
<dbReference type="Proteomes" id="UP000245946">
    <property type="component" value="Unassembled WGS sequence"/>
</dbReference>
<accession>A0A316Z0S4</accession>
<keyword evidence="4" id="KW-1185">Reference proteome</keyword>
<dbReference type="InterPro" id="IPR022617">
    <property type="entry name" value="Rad60/SUMO-like_dom"/>
</dbReference>
<feature type="domain" description="Ubiquitin-like" evidence="2">
    <location>
        <begin position="465"/>
        <end position="536"/>
    </location>
</feature>
<dbReference type="PROSITE" id="PS50053">
    <property type="entry name" value="UBIQUITIN_2"/>
    <property type="match status" value="1"/>
</dbReference>
<feature type="compositionally biased region" description="Basic residues" evidence="1">
    <location>
        <begin position="241"/>
        <end position="250"/>
    </location>
</feature>
<feature type="compositionally biased region" description="Basic and acidic residues" evidence="1">
    <location>
        <begin position="337"/>
        <end position="349"/>
    </location>
</feature>
<protein>
    <recommendedName>
        <fullName evidence="2">Ubiquitin-like domain-containing protein</fullName>
    </recommendedName>
</protein>
<feature type="compositionally biased region" description="Low complexity" evidence="1">
    <location>
        <begin position="35"/>
        <end position="97"/>
    </location>
</feature>
<evidence type="ECO:0000256" key="1">
    <source>
        <dbReference type="SAM" id="MobiDB-lite"/>
    </source>
</evidence>
<evidence type="ECO:0000313" key="4">
    <source>
        <dbReference type="Proteomes" id="UP000245946"/>
    </source>
</evidence>
<dbReference type="CDD" id="cd01763">
    <property type="entry name" value="Ubl_SUMO_like"/>
    <property type="match status" value="1"/>
</dbReference>
<feature type="compositionally biased region" description="Basic and acidic residues" evidence="1">
    <location>
        <begin position="410"/>
        <end position="419"/>
    </location>
</feature>
<evidence type="ECO:0000259" key="2">
    <source>
        <dbReference type="PROSITE" id="PS50053"/>
    </source>
</evidence>
<feature type="compositionally biased region" description="Acidic residues" evidence="1">
    <location>
        <begin position="225"/>
        <end position="234"/>
    </location>
</feature>
<dbReference type="OrthoDB" id="10399138at2759"/>
<dbReference type="RefSeq" id="XP_025594827.1">
    <property type="nucleotide sequence ID" value="XM_025744507.1"/>
</dbReference>
<feature type="compositionally biased region" description="Basic and acidic residues" evidence="1">
    <location>
        <begin position="139"/>
        <end position="161"/>
    </location>
</feature>
<gene>
    <name evidence="3" type="ORF">FA09DRAFT_341910</name>
</gene>
<sequence length="538" mass="57033">MPPRPRPRARVLTANSAASAAGSPPPDLGLFEPISTGSSASTSQSVVLASSWQQPNGAAAEGSRARARVPSPINLISSPAASSSAGPSASPESSAQSGMRGSTSMSPEHSGTISTFRALGSPVKASAPRRPTSQAAAREAARKQRLAEAAEREAAQDDFFTKRRKKVVPVVASDESQPSNRGEETASSASDDGDSSPRRKKKKKTAYTLPSWAKHGAPPRALSPSEEEEEDLDGDTTVRATARHRRRTQRARVSGSLTPPPAGDREMLEQARRIISDQLTIKSVDAAPSSPRAARLRSITPSRRALGDDSDGVADEAAPRVLEPDLALLYRGPQAAEIRRRAEEEEQRRQARRRARPAKIAAAAAPAARAPALAPATSSDSDEVEFLPAPPPPQPQRRRSASTARARAPQADEERAPRADEDDFEIVGVAPSQRVAAAAAAVAAAASSSQQVAAAAASSQNVEHISITLRGGCEGKLELPVRVKPTTTIGTLLDHALKTWSEQKQRRARILYDGETLARTETISGAGIEEDEYLEVRW</sequence>
<dbReference type="InterPro" id="IPR000626">
    <property type="entry name" value="Ubiquitin-like_dom"/>
</dbReference>
<proteinExistence type="predicted"/>
<name>A0A316Z0S4_9BASI</name>